<dbReference type="InterPro" id="IPR002100">
    <property type="entry name" value="TF_MADSbox"/>
</dbReference>
<evidence type="ECO:0000313" key="8">
    <source>
        <dbReference type="Proteomes" id="UP001234989"/>
    </source>
</evidence>
<evidence type="ECO:0000256" key="5">
    <source>
        <dbReference type="ARBA" id="ARBA00023242"/>
    </source>
</evidence>
<keyword evidence="4" id="KW-0804">Transcription</keyword>
<evidence type="ECO:0000259" key="6">
    <source>
        <dbReference type="PROSITE" id="PS50066"/>
    </source>
</evidence>
<dbReference type="Gene3D" id="3.40.1810.10">
    <property type="entry name" value="Transcription factor, MADS-box"/>
    <property type="match status" value="1"/>
</dbReference>
<dbReference type="SUPFAM" id="SSF55455">
    <property type="entry name" value="SRF-like"/>
    <property type="match status" value="1"/>
</dbReference>
<gene>
    <name evidence="7" type="ORF">MTR67_031189</name>
</gene>
<dbReference type="InterPro" id="IPR036879">
    <property type="entry name" value="TF_MADSbox_sf"/>
</dbReference>
<dbReference type="GO" id="GO:0005634">
    <property type="term" value="C:nucleus"/>
    <property type="evidence" value="ECO:0007669"/>
    <property type="project" value="UniProtKB-SubCell"/>
</dbReference>
<protein>
    <recommendedName>
        <fullName evidence="6">MADS-box domain-containing protein</fullName>
    </recommendedName>
</protein>
<evidence type="ECO:0000256" key="1">
    <source>
        <dbReference type="ARBA" id="ARBA00004123"/>
    </source>
</evidence>
<dbReference type="Pfam" id="PF00319">
    <property type="entry name" value="SRF-TF"/>
    <property type="match status" value="1"/>
</dbReference>
<evidence type="ECO:0000256" key="4">
    <source>
        <dbReference type="ARBA" id="ARBA00023163"/>
    </source>
</evidence>
<reference evidence="7" key="1">
    <citation type="submission" date="2023-08" db="EMBL/GenBank/DDBJ databases">
        <title>A de novo genome assembly of Solanum verrucosum Schlechtendal, a Mexican diploid species geographically isolated from the other diploid A-genome species in potato relatives.</title>
        <authorList>
            <person name="Hosaka K."/>
        </authorList>
    </citation>
    <scope>NUCLEOTIDE SEQUENCE</scope>
    <source>
        <tissue evidence="7">Young leaves</tissue>
    </source>
</reference>
<sequence>MEEEIEIEKITEKTSRMVTFSKRRKGLFRKIEKLESLTGMNSHACSSDVDVVSGRSFGLKSSSTSKNNSLRGWVEAMKAKGQDKDASMNRGEKNIEKSVSEAKCKWRFAKIVGRAKSSNTEAR</sequence>
<dbReference type="AlphaFoldDB" id="A0AAF0ZH87"/>
<dbReference type="GO" id="GO:0046983">
    <property type="term" value="F:protein dimerization activity"/>
    <property type="evidence" value="ECO:0007669"/>
    <property type="project" value="InterPro"/>
</dbReference>
<name>A0AAF0ZH87_SOLVR</name>
<evidence type="ECO:0000256" key="2">
    <source>
        <dbReference type="ARBA" id="ARBA00023015"/>
    </source>
</evidence>
<evidence type="ECO:0000256" key="3">
    <source>
        <dbReference type="ARBA" id="ARBA00023125"/>
    </source>
</evidence>
<feature type="domain" description="MADS-box" evidence="6">
    <location>
        <begin position="1"/>
        <end position="39"/>
    </location>
</feature>
<keyword evidence="2" id="KW-0805">Transcription regulation</keyword>
<evidence type="ECO:0000313" key="7">
    <source>
        <dbReference type="EMBL" id="WMV37804.1"/>
    </source>
</evidence>
<dbReference type="GO" id="GO:0003677">
    <property type="term" value="F:DNA binding"/>
    <property type="evidence" value="ECO:0007669"/>
    <property type="project" value="UniProtKB-KW"/>
</dbReference>
<organism evidence="7 8">
    <name type="scientific">Solanum verrucosum</name>
    <dbReference type="NCBI Taxonomy" id="315347"/>
    <lineage>
        <taxon>Eukaryota</taxon>
        <taxon>Viridiplantae</taxon>
        <taxon>Streptophyta</taxon>
        <taxon>Embryophyta</taxon>
        <taxon>Tracheophyta</taxon>
        <taxon>Spermatophyta</taxon>
        <taxon>Magnoliopsida</taxon>
        <taxon>eudicotyledons</taxon>
        <taxon>Gunneridae</taxon>
        <taxon>Pentapetalae</taxon>
        <taxon>asterids</taxon>
        <taxon>lamiids</taxon>
        <taxon>Solanales</taxon>
        <taxon>Solanaceae</taxon>
        <taxon>Solanoideae</taxon>
        <taxon>Solaneae</taxon>
        <taxon>Solanum</taxon>
    </lineage>
</organism>
<comment type="subcellular location">
    <subcellularLocation>
        <location evidence="1">Nucleus</location>
    </subcellularLocation>
</comment>
<dbReference type="PRINTS" id="PR00404">
    <property type="entry name" value="MADSDOMAIN"/>
</dbReference>
<accession>A0AAF0ZH87</accession>
<keyword evidence="5" id="KW-0539">Nucleus</keyword>
<proteinExistence type="predicted"/>
<dbReference type="PROSITE" id="PS50066">
    <property type="entry name" value="MADS_BOX_2"/>
    <property type="match status" value="1"/>
</dbReference>
<keyword evidence="3" id="KW-0238">DNA-binding</keyword>
<dbReference type="Proteomes" id="UP001234989">
    <property type="component" value="Chromosome 7"/>
</dbReference>
<keyword evidence="8" id="KW-1185">Reference proteome</keyword>
<dbReference type="EMBL" id="CP133618">
    <property type="protein sequence ID" value="WMV37804.1"/>
    <property type="molecule type" value="Genomic_DNA"/>
</dbReference>
<feature type="non-terminal residue" evidence="7">
    <location>
        <position position="123"/>
    </location>
</feature>